<gene>
    <name evidence="3" type="ORF">ACFSAH_16080</name>
</gene>
<proteinExistence type="predicted"/>
<protein>
    <submittedName>
        <fullName evidence="3">T9SS type A sorting domain-containing protein</fullName>
    </submittedName>
</protein>
<keyword evidence="4" id="KW-1185">Reference proteome</keyword>
<evidence type="ECO:0000313" key="3">
    <source>
        <dbReference type="EMBL" id="MFD1631393.1"/>
    </source>
</evidence>
<sequence length="378" mass="41816">MKTLLLSFVLFTSLNVLAQTTDYAADGIYSGLPFTSVNVNFTQATVSTDDFPNPIVDNNLRQYDCLGLVRYTFSKRTPPGESKSISVLYNSNPDIDGKNNTRAATIYFPTLKDGVGKIRIEGWLGSGATERNVLLYSYNTSTNTWGDLKYFAIPAGNGIQVVDFVLDKQGPQRLKLEYKSGEYPSITRIAISAYGQELPLPLTLIGYDARLENTSIKNHWTTASEVNTSHFMIERSINGIDFTAVGRVDSKNTAGQHDYYFTDQLSADLLSISTLYYRLKQVDIDDKSNYSKVVPVKVGLGNKIVISPNPAKDYLRVFVPGAKSLSIISVNGVEVFSTKLNPDQDGELVHFGNLVKGLYLVKVTDIENKVIAEKIVIE</sequence>
<dbReference type="NCBIfam" id="TIGR04183">
    <property type="entry name" value="Por_Secre_tail"/>
    <property type="match status" value="1"/>
</dbReference>
<dbReference type="RefSeq" id="WP_379663762.1">
    <property type="nucleotide sequence ID" value="NZ_JBHUDG010000047.1"/>
</dbReference>
<keyword evidence="1" id="KW-0732">Signal</keyword>
<evidence type="ECO:0000313" key="4">
    <source>
        <dbReference type="Proteomes" id="UP001597118"/>
    </source>
</evidence>
<dbReference type="EMBL" id="JBHUDG010000047">
    <property type="protein sequence ID" value="MFD1631393.1"/>
    <property type="molecule type" value="Genomic_DNA"/>
</dbReference>
<dbReference type="Pfam" id="PF18962">
    <property type="entry name" value="Por_Secre_tail"/>
    <property type="match status" value="1"/>
</dbReference>
<evidence type="ECO:0000256" key="1">
    <source>
        <dbReference type="SAM" id="SignalP"/>
    </source>
</evidence>
<feature type="domain" description="Secretion system C-terminal sorting" evidence="2">
    <location>
        <begin position="306"/>
        <end position="377"/>
    </location>
</feature>
<dbReference type="InterPro" id="IPR026444">
    <property type="entry name" value="Secre_tail"/>
</dbReference>
<name>A0ABW4IF45_9SPHI</name>
<feature type="signal peptide" evidence="1">
    <location>
        <begin position="1"/>
        <end position="18"/>
    </location>
</feature>
<reference evidence="4" key="1">
    <citation type="journal article" date="2019" name="Int. J. Syst. Evol. Microbiol.">
        <title>The Global Catalogue of Microorganisms (GCM) 10K type strain sequencing project: providing services to taxonomists for standard genome sequencing and annotation.</title>
        <authorList>
            <consortium name="The Broad Institute Genomics Platform"/>
            <consortium name="The Broad Institute Genome Sequencing Center for Infectious Disease"/>
            <person name="Wu L."/>
            <person name="Ma J."/>
        </authorList>
    </citation>
    <scope>NUCLEOTIDE SEQUENCE [LARGE SCALE GENOMIC DNA]</scope>
    <source>
        <strain evidence="4">CCUG 53762</strain>
    </source>
</reference>
<feature type="chain" id="PRO_5045261402" evidence="1">
    <location>
        <begin position="19"/>
        <end position="378"/>
    </location>
</feature>
<accession>A0ABW4IF45</accession>
<evidence type="ECO:0000259" key="2">
    <source>
        <dbReference type="Pfam" id="PF18962"/>
    </source>
</evidence>
<organism evidence="3 4">
    <name type="scientific">Pseudopedobacter beijingensis</name>
    <dbReference type="NCBI Taxonomy" id="1207056"/>
    <lineage>
        <taxon>Bacteria</taxon>
        <taxon>Pseudomonadati</taxon>
        <taxon>Bacteroidota</taxon>
        <taxon>Sphingobacteriia</taxon>
        <taxon>Sphingobacteriales</taxon>
        <taxon>Sphingobacteriaceae</taxon>
        <taxon>Pseudopedobacter</taxon>
    </lineage>
</organism>
<comment type="caution">
    <text evidence="3">The sequence shown here is derived from an EMBL/GenBank/DDBJ whole genome shotgun (WGS) entry which is preliminary data.</text>
</comment>
<dbReference type="Proteomes" id="UP001597118">
    <property type="component" value="Unassembled WGS sequence"/>
</dbReference>